<keyword evidence="2" id="KW-0472">Membrane</keyword>
<name>A0A5C2SNS0_9APHY</name>
<feature type="transmembrane region" description="Helical" evidence="2">
    <location>
        <begin position="230"/>
        <end position="254"/>
    </location>
</feature>
<proteinExistence type="predicted"/>
<dbReference type="AlphaFoldDB" id="A0A5C2SNS0"/>
<evidence type="ECO:0000256" key="2">
    <source>
        <dbReference type="SAM" id="Phobius"/>
    </source>
</evidence>
<reference evidence="3" key="1">
    <citation type="journal article" date="2018" name="Genome Biol. Evol.">
        <title>Genomics and development of Lentinus tigrinus, a white-rot wood-decaying mushroom with dimorphic fruiting bodies.</title>
        <authorList>
            <person name="Wu B."/>
            <person name="Xu Z."/>
            <person name="Knudson A."/>
            <person name="Carlson A."/>
            <person name="Chen N."/>
            <person name="Kovaka S."/>
            <person name="LaButti K."/>
            <person name="Lipzen A."/>
            <person name="Pennachio C."/>
            <person name="Riley R."/>
            <person name="Schakwitz W."/>
            <person name="Umezawa K."/>
            <person name="Ohm R.A."/>
            <person name="Grigoriev I.V."/>
            <person name="Nagy L.G."/>
            <person name="Gibbons J."/>
            <person name="Hibbett D."/>
        </authorList>
    </citation>
    <scope>NUCLEOTIDE SEQUENCE [LARGE SCALE GENOMIC DNA]</scope>
    <source>
        <strain evidence="3">ALCF2SS1-6</strain>
    </source>
</reference>
<feature type="region of interest" description="Disordered" evidence="1">
    <location>
        <begin position="303"/>
        <end position="347"/>
    </location>
</feature>
<feature type="transmembrane region" description="Helical" evidence="2">
    <location>
        <begin position="108"/>
        <end position="131"/>
    </location>
</feature>
<evidence type="ECO:0000313" key="4">
    <source>
        <dbReference type="Proteomes" id="UP000313359"/>
    </source>
</evidence>
<sequence>MADMSKPYYGPVEDQATIDIERFFLAGDYISGVGYGVQLVLWASCALYLWKQRQRGKKTTLLLCYITLLLIVETIFGIVQARTVQVIYIDNRNYPGGPWQYFLDTQSLAINVMFYATLFVITFLCDLLVLWRCWVIWNASGLYIAYAVTLFPFILLIASFAMGTLWTLQSSHPGLSMYSKEPLAFGTAYYTLSLGVNIILTALIVARLLMYRGTHLEHLPPEHAQQYLSLATLIVESAALYSCFAIAFLVSYALNKPINQIWLGFAQAAQQVATYLIIYRVADGTAWTKKTMSTAALTSMQFNTKNGSDGKRRPGGTATLQLTMDSSRTGVDAVEDVEAPELGEKEK</sequence>
<keyword evidence="2" id="KW-0812">Transmembrane</keyword>
<feature type="transmembrane region" description="Helical" evidence="2">
    <location>
        <begin position="143"/>
        <end position="168"/>
    </location>
</feature>
<feature type="transmembrane region" description="Helical" evidence="2">
    <location>
        <begin position="62"/>
        <end position="88"/>
    </location>
</feature>
<feature type="transmembrane region" description="Helical" evidence="2">
    <location>
        <begin position="260"/>
        <end position="282"/>
    </location>
</feature>
<protein>
    <submittedName>
        <fullName evidence="3">Uncharacterized protein</fullName>
    </submittedName>
</protein>
<dbReference type="Proteomes" id="UP000313359">
    <property type="component" value="Unassembled WGS sequence"/>
</dbReference>
<feature type="compositionally biased region" description="Polar residues" evidence="1">
    <location>
        <begin position="318"/>
        <end position="329"/>
    </location>
</feature>
<dbReference type="OrthoDB" id="2641762at2759"/>
<feature type="transmembrane region" description="Helical" evidence="2">
    <location>
        <begin position="188"/>
        <end position="209"/>
    </location>
</feature>
<accession>A0A5C2SNS0</accession>
<organism evidence="3 4">
    <name type="scientific">Lentinus tigrinus ALCF2SS1-6</name>
    <dbReference type="NCBI Taxonomy" id="1328759"/>
    <lineage>
        <taxon>Eukaryota</taxon>
        <taxon>Fungi</taxon>
        <taxon>Dikarya</taxon>
        <taxon>Basidiomycota</taxon>
        <taxon>Agaricomycotina</taxon>
        <taxon>Agaricomycetes</taxon>
        <taxon>Polyporales</taxon>
        <taxon>Polyporaceae</taxon>
        <taxon>Lentinus</taxon>
    </lineage>
</organism>
<keyword evidence="2" id="KW-1133">Transmembrane helix</keyword>
<gene>
    <name evidence="3" type="ORF">L227DRAFT_607385</name>
</gene>
<evidence type="ECO:0000256" key="1">
    <source>
        <dbReference type="SAM" id="MobiDB-lite"/>
    </source>
</evidence>
<evidence type="ECO:0000313" key="3">
    <source>
        <dbReference type="EMBL" id="RPD64749.1"/>
    </source>
</evidence>
<feature type="transmembrane region" description="Helical" evidence="2">
    <location>
        <begin position="29"/>
        <end position="50"/>
    </location>
</feature>
<dbReference type="EMBL" id="ML122253">
    <property type="protein sequence ID" value="RPD64749.1"/>
    <property type="molecule type" value="Genomic_DNA"/>
</dbReference>
<keyword evidence="4" id="KW-1185">Reference proteome</keyword>